<dbReference type="EMBL" id="JAQIBD010000001">
    <property type="protein sequence ID" value="MDM5270890.1"/>
    <property type="molecule type" value="Genomic_DNA"/>
</dbReference>
<comment type="caution">
    <text evidence="1">The sequence shown here is derived from an EMBL/GenBank/DDBJ whole genome shotgun (WGS) entry which is preliminary data.</text>
</comment>
<evidence type="ECO:0000313" key="1">
    <source>
        <dbReference type="EMBL" id="MDM5270890.1"/>
    </source>
</evidence>
<sequence>MIYQIDKLFDLAKVLDPFERTCAITVALKIVDESCKMDEYEKSIFMMLYENLENPLSDFFDEEIHDLIENIQLFPSDELFSRISEEKQKAMDYITRPKMKAFKASVRARIL</sequence>
<keyword evidence="2" id="KW-1185">Reference proteome</keyword>
<dbReference type="Proteomes" id="UP001169069">
    <property type="component" value="Unassembled WGS sequence"/>
</dbReference>
<evidence type="ECO:0008006" key="3">
    <source>
        <dbReference type="Google" id="ProtNLM"/>
    </source>
</evidence>
<proteinExistence type="predicted"/>
<name>A0ABT7QVM1_9BACT</name>
<protein>
    <recommendedName>
        <fullName evidence="3">Tellurite resistance protein TerB</fullName>
    </recommendedName>
</protein>
<evidence type="ECO:0000313" key="2">
    <source>
        <dbReference type="Proteomes" id="UP001169069"/>
    </source>
</evidence>
<gene>
    <name evidence="1" type="ORF">PGH07_01715</name>
</gene>
<reference evidence="1" key="1">
    <citation type="submission" date="2023-01" db="EMBL/GenBank/DDBJ databases">
        <title>Sulfurovum sp. zt1-1 genome assembly.</title>
        <authorList>
            <person name="Wang J."/>
        </authorList>
    </citation>
    <scope>NUCLEOTIDE SEQUENCE</scope>
    <source>
        <strain evidence="1">Zt1-1</strain>
    </source>
</reference>
<accession>A0ABT7QVM1</accession>
<organism evidence="1 2">
    <name type="scientific">Sulfurovum zhangzhouensis</name>
    <dbReference type="NCBI Taxonomy" id="3019067"/>
    <lineage>
        <taxon>Bacteria</taxon>
        <taxon>Pseudomonadati</taxon>
        <taxon>Campylobacterota</taxon>
        <taxon>Epsilonproteobacteria</taxon>
        <taxon>Campylobacterales</taxon>
        <taxon>Sulfurovaceae</taxon>
        <taxon>Sulfurovum</taxon>
    </lineage>
</organism>
<dbReference type="RefSeq" id="WP_289412166.1">
    <property type="nucleotide sequence ID" value="NZ_JAQIBD010000001.1"/>
</dbReference>